<accession>X6NAS3</accession>
<evidence type="ECO:0000313" key="4">
    <source>
        <dbReference type="Proteomes" id="UP000023152"/>
    </source>
</evidence>
<proteinExistence type="predicted"/>
<feature type="compositionally biased region" description="Polar residues" evidence="1">
    <location>
        <begin position="19"/>
        <end position="32"/>
    </location>
</feature>
<keyword evidence="2" id="KW-0472">Membrane</keyword>
<feature type="transmembrane region" description="Helical" evidence="2">
    <location>
        <begin position="256"/>
        <end position="277"/>
    </location>
</feature>
<dbReference type="Proteomes" id="UP000023152">
    <property type="component" value="Unassembled WGS sequence"/>
</dbReference>
<organism evidence="3 4">
    <name type="scientific">Reticulomyxa filosa</name>
    <dbReference type="NCBI Taxonomy" id="46433"/>
    <lineage>
        <taxon>Eukaryota</taxon>
        <taxon>Sar</taxon>
        <taxon>Rhizaria</taxon>
        <taxon>Retaria</taxon>
        <taxon>Foraminifera</taxon>
        <taxon>Monothalamids</taxon>
        <taxon>Reticulomyxidae</taxon>
        <taxon>Reticulomyxa</taxon>
    </lineage>
</organism>
<feature type="compositionally biased region" description="Low complexity" evidence="1">
    <location>
        <begin position="136"/>
        <end position="174"/>
    </location>
</feature>
<evidence type="ECO:0000256" key="2">
    <source>
        <dbReference type="SAM" id="Phobius"/>
    </source>
</evidence>
<keyword evidence="4" id="KW-1185">Reference proteome</keyword>
<reference evidence="3 4" key="1">
    <citation type="journal article" date="2013" name="Curr. Biol.">
        <title>The Genome of the Foraminiferan Reticulomyxa filosa.</title>
        <authorList>
            <person name="Glockner G."/>
            <person name="Hulsmann N."/>
            <person name="Schleicher M."/>
            <person name="Noegel A.A."/>
            <person name="Eichinger L."/>
            <person name="Gallinger C."/>
            <person name="Pawlowski J."/>
            <person name="Sierra R."/>
            <person name="Euteneuer U."/>
            <person name="Pillet L."/>
            <person name="Moustafa A."/>
            <person name="Platzer M."/>
            <person name="Groth M."/>
            <person name="Szafranski K."/>
            <person name="Schliwa M."/>
        </authorList>
    </citation>
    <scope>NUCLEOTIDE SEQUENCE [LARGE SCALE GENOMIC DNA]</scope>
</reference>
<evidence type="ECO:0000313" key="3">
    <source>
        <dbReference type="EMBL" id="ETO22402.1"/>
    </source>
</evidence>
<feature type="compositionally biased region" description="Polar residues" evidence="1">
    <location>
        <begin position="39"/>
        <end position="55"/>
    </location>
</feature>
<protein>
    <submittedName>
        <fullName evidence="3">SAP DNA-binding domain-containing protein</fullName>
    </submittedName>
</protein>
<sequence>MPFNSRLTNSKSQKHLHGSQESTSALLTQQRTNVRRAATAQNPALPTQPSKPLHVPSTQIISSRTQQMTKSGLPIKKLDDKKPISDGYEAVARFYQNTYGITYVPGKHPKNIEFYENMFFPMDEKINSTEQQNKENNNNGNINGNSNNNSNNNSNDNNNSNNNNNNNNINGNDNAEGVSIGRMEGSSYAENGVTATMTPLQNGETSVPVVFHFRNSHSNQNDVTDMMTTANVASDNKSEEVKTNLGSTNNHYNNEFFFYFFFYVICKFLTFLSQGGIEKQFTQL</sequence>
<keyword evidence="3" id="KW-0238">DNA-binding</keyword>
<feature type="region of interest" description="Disordered" evidence="1">
    <location>
        <begin position="1"/>
        <end position="55"/>
    </location>
</feature>
<dbReference type="GO" id="GO:0003677">
    <property type="term" value="F:DNA binding"/>
    <property type="evidence" value="ECO:0007669"/>
    <property type="project" value="UniProtKB-KW"/>
</dbReference>
<feature type="region of interest" description="Disordered" evidence="1">
    <location>
        <begin position="131"/>
        <end position="179"/>
    </location>
</feature>
<dbReference type="AlphaFoldDB" id="X6NAS3"/>
<keyword evidence="2" id="KW-0812">Transmembrane</keyword>
<gene>
    <name evidence="3" type="ORF">RFI_14795</name>
</gene>
<comment type="caution">
    <text evidence="3">The sequence shown here is derived from an EMBL/GenBank/DDBJ whole genome shotgun (WGS) entry which is preliminary data.</text>
</comment>
<name>X6NAS3_RETFI</name>
<keyword evidence="2" id="KW-1133">Transmembrane helix</keyword>
<dbReference type="EMBL" id="ASPP01010764">
    <property type="protein sequence ID" value="ETO22402.1"/>
    <property type="molecule type" value="Genomic_DNA"/>
</dbReference>
<feature type="compositionally biased region" description="Polar residues" evidence="1">
    <location>
        <begin position="1"/>
        <end position="11"/>
    </location>
</feature>
<evidence type="ECO:0000256" key="1">
    <source>
        <dbReference type="SAM" id="MobiDB-lite"/>
    </source>
</evidence>